<protein>
    <submittedName>
        <fullName evidence="1">Uncharacterized protein</fullName>
    </submittedName>
</protein>
<evidence type="ECO:0000313" key="2">
    <source>
        <dbReference type="Proteomes" id="UP001055879"/>
    </source>
</evidence>
<proteinExistence type="predicted"/>
<sequence length="454" mass="51445">MEHYKSRNNDFFHFTNPHDDVSELDDEDYDELQYYDVDDDRSCDFSFHAFSPLGITPSPLPNFQTNGLMDQNGTVTTSSVEELRTFDNGALIFQLDNIMKNLSDNLQNRIEGIDTRISRLGDETCKLDKYVEDVKDSAERHHGTTHRKLRQMQSILQEVQDGVLFLRDKHEIAETRLQLAKLQGSKRDKINVAQTNPKQPLPIPAPQSSCHIPFTDLNKHSSNAVTFSKAVSFHPAVSQAPEITVQQSQMPHQNKADPHFPHFTQSYVLNPFQGVVSPQNHPYLSHPHQETPNRPSDSYSPSAHHFPSETARWGSTHEHEGGLPHSRNYKSEFHANYIPEFASFSNIHPHCELPSSHEIPNVKPVEFSLHPQEESSRSNYQHIPLAQALPHALPTASDVEDGSSSEEIPVDEIVDKVTAMGFRRDLVRANVRKLTENGSSVDLNAVLDRMMNNK</sequence>
<accession>A0ACB9EL14</accession>
<reference evidence="2" key="1">
    <citation type="journal article" date="2022" name="Mol. Ecol. Resour.">
        <title>The genomes of chicory, endive, great burdock and yacon provide insights into Asteraceae palaeo-polyploidization history and plant inulin production.</title>
        <authorList>
            <person name="Fan W."/>
            <person name="Wang S."/>
            <person name="Wang H."/>
            <person name="Wang A."/>
            <person name="Jiang F."/>
            <person name="Liu H."/>
            <person name="Zhao H."/>
            <person name="Xu D."/>
            <person name="Zhang Y."/>
        </authorList>
    </citation>
    <scope>NUCLEOTIDE SEQUENCE [LARGE SCALE GENOMIC DNA]</scope>
    <source>
        <strain evidence="2">cv. Niubang</strain>
    </source>
</reference>
<keyword evidence="2" id="KW-1185">Reference proteome</keyword>
<organism evidence="1 2">
    <name type="scientific">Arctium lappa</name>
    <name type="common">Greater burdock</name>
    <name type="synonym">Lappa major</name>
    <dbReference type="NCBI Taxonomy" id="4217"/>
    <lineage>
        <taxon>Eukaryota</taxon>
        <taxon>Viridiplantae</taxon>
        <taxon>Streptophyta</taxon>
        <taxon>Embryophyta</taxon>
        <taxon>Tracheophyta</taxon>
        <taxon>Spermatophyta</taxon>
        <taxon>Magnoliopsida</taxon>
        <taxon>eudicotyledons</taxon>
        <taxon>Gunneridae</taxon>
        <taxon>Pentapetalae</taxon>
        <taxon>asterids</taxon>
        <taxon>campanulids</taxon>
        <taxon>Asterales</taxon>
        <taxon>Asteraceae</taxon>
        <taxon>Carduoideae</taxon>
        <taxon>Cardueae</taxon>
        <taxon>Arctiinae</taxon>
        <taxon>Arctium</taxon>
    </lineage>
</organism>
<comment type="caution">
    <text evidence="1">The sequence shown here is derived from an EMBL/GenBank/DDBJ whole genome shotgun (WGS) entry which is preliminary data.</text>
</comment>
<evidence type="ECO:0000313" key="1">
    <source>
        <dbReference type="EMBL" id="KAI3759415.1"/>
    </source>
</evidence>
<name>A0ACB9EL14_ARCLA</name>
<dbReference type="EMBL" id="CM042048">
    <property type="protein sequence ID" value="KAI3759415.1"/>
    <property type="molecule type" value="Genomic_DNA"/>
</dbReference>
<reference evidence="1 2" key="2">
    <citation type="journal article" date="2022" name="Mol. Ecol. Resour.">
        <title>The genomes of chicory, endive, great burdock and yacon provide insights into Asteraceae paleo-polyploidization history and plant inulin production.</title>
        <authorList>
            <person name="Fan W."/>
            <person name="Wang S."/>
            <person name="Wang H."/>
            <person name="Wang A."/>
            <person name="Jiang F."/>
            <person name="Liu H."/>
            <person name="Zhao H."/>
            <person name="Xu D."/>
            <person name="Zhang Y."/>
        </authorList>
    </citation>
    <scope>NUCLEOTIDE SEQUENCE [LARGE SCALE GENOMIC DNA]</scope>
    <source>
        <strain evidence="2">cv. Niubang</strain>
    </source>
</reference>
<gene>
    <name evidence="1" type="ORF">L6452_07216</name>
</gene>
<dbReference type="Proteomes" id="UP001055879">
    <property type="component" value="Linkage Group LG02"/>
</dbReference>